<feature type="domain" description="PIN" evidence="1">
    <location>
        <begin position="3"/>
        <end position="118"/>
    </location>
</feature>
<dbReference type="AlphaFoldDB" id="A0A0R2RQ80"/>
<comment type="caution">
    <text evidence="2">The sequence shown here is derived from an EMBL/GenBank/DDBJ whole genome shotgun (WGS) entry which is preliminary data.</text>
</comment>
<dbReference type="Proteomes" id="UP000051269">
    <property type="component" value="Unassembled WGS sequence"/>
</dbReference>
<dbReference type="InterPro" id="IPR029060">
    <property type="entry name" value="PIN-like_dom_sf"/>
</dbReference>
<dbReference type="PANTHER" id="PTHR36173:SF2">
    <property type="entry name" value="RIBONUCLEASE VAPC16"/>
    <property type="match status" value="1"/>
</dbReference>
<evidence type="ECO:0000313" key="2">
    <source>
        <dbReference type="EMBL" id="KRO62298.1"/>
    </source>
</evidence>
<dbReference type="EMBL" id="LIBO01000100">
    <property type="protein sequence ID" value="KRO62298.1"/>
    <property type="molecule type" value="Genomic_DNA"/>
</dbReference>
<evidence type="ECO:0000313" key="3">
    <source>
        <dbReference type="Proteomes" id="UP000051269"/>
    </source>
</evidence>
<dbReference type="InterPro" id="IPR002716">
    <property type="entry name" value="PIN_dom"/>
</dbReference>
<dbReference type="CDD" id="cd09872">
    <property type="entry name" value="PIN_Sll0205-like"/>
    <property type="match status" value="1"/>
</dbReference>
<organism evidence="2 3">
    <name type="scientific">Verrucomicrobia subdivision 6 bacterium BACL9 MAG-120507-bin52</name>
    <dbReference type="NCBI Taxonomy" id="1655590"/>
    <lineage>
        <taxon>Bacteria</taxon>
        <taxon>Pseudomonadati</taxon>
        <taxon>Verrucomicrobiota</taxon>
        <taxon>Verrucomicrobiia</taxon>
        <taxon>Verrucomicrobiales</taxon>
        <taxon>Verrucomicrobia subdivision 6</taxon>
    </lineage>
</organism>
<dbReference type="SUPFAM" id="SSF88723">
    <property type="entry name" value="PIN domain-like"/>
    <property type="match status" value="1"/>
</dbReference>
<dbReference type="PANTHER" id="PTHR36173">
    <property type="entry name" value="RIBONUCLEASE VAPC16-RELATED"/>
    <property type="match status" value="1"/>
</dbReference>
<proteinExistence type="predicted"/>
<sequence length="125" mass="14340">MSYLLDTHVFLWALSNPDRIRSEIRALILNPLYPVFISAISAVEISIKQTLGKLQAPNNLEQEIEKRGFQTLALEYRHGARLRHLPNHHQDPFDRLLLAQALEESLTLITHDKKLTSYSAKVLLT</sequence>
<accession>A0A0R2RQ80</accession>
<dbReference type="Gene3D" id="3.40.50.1010">
    <property type="entry name" value="5'-nuclease"/>
    <property type="match status" value="1"/>
</dbReference>
<dbReference type="InterPro" id="IPR041705">
    <property type="entry name" value="PIN_Sll0205"/>
</dbReference>
<protein>
    <recommendedName>
        <fullName evidence="1">PIN domain-containing protein</fullName>
    </recommendedName>
</protein>
<dbReference type="Pfam" id="PF01850">
    <property type="entry name" value="PIN"/>
    <property type="match status" value="1"/>
</dbReference>
<gene>
    <name evidence="2" type="ORF">ABR82_00970</name>
</gene>
<reference evidence="2 3" key="1">
    <citation type="submission" date="2015-10" db="EMBL/GenBank/DDBJ databases">
        <title>Metagenome-Assembled Genomes uncover a global brackish microbiome.</title>
        <authorList>
            <person name="Hugerth L.W."/>
            <person name="Larsson J."/>
            <person name="Alneberg J."/>
            <person name="Lindh M.V."/>
            <person name="Legrand C."/>
            <person name="Pinhassi J."/>
            <person name="Andersson A.F."/>
        </authorList>
    </citation>
    <scope>NUCLEOTIDE SEQUENCE [LARGE SCALE GENOMIC DNA]</scope>
    <source>
        <strain evidence="2">BACL18 MAG-120507-bin52</strain>
    </source>
</reference>
<evidence type="ECO:0000259" key="1">
    <source>
        <dbReference type="Pfam" id="PF01850"/>
    </source>
</evidence>
<name>A0A0R2RQ80_9BACT</name>
<dbReference type="InterPro" id="IPR052919">
    <property type="entry name" value="TA_system_RNase"/>
</dbReference>